<dbReference type="EMBL" id="BN001302">
    <property type="protein sequence ID" value="CBF75188.1"/>
    <property type="molecule type" value="Genomic_DNA"/>
</dbReference>
<dbReference type="PANTHER" id="PTHR31723:SF10">
    <property type="entry name" value="PATHOGEN-RELATED PROTEIN"/>
    <property type="match status" value="1"/>
</dbReference>
<dbReference type="PANTHER" id="PTHR31723">
    <property type="entry name" value="PATHOGENESIS-RELATED FAMILY PROTEIN"/>
    <property type="match status" value="1"/>
</dbReference>
<dbReference type="OrthoDB" id="65445at2759"/>
<dbReference type="HOGENOM" id="CLU_066755_0_0_1"/>
<accession>Q5B6F3</accession>
<dbReference type="AlphaFoldDB" id="Q5B6F3"/>
<keyword evidence="2" id="KW-1185">Reference proteome</keyword>
<protein>
    <recommendedName>
        <fullName evidence="3">Pathogen-related protein</fullName>
    </recommendedName>
</protein>
<dbReference type="VEuPathDB" id="FungiDB:AN3877"/>
<proteinExistence type="predicted"/>
<reference evidence="2" key="2">
    <citation type="journal article" date="2009" name="Fungal Genet. Biol.">
        <title>The 2008 update of the Aspergillus nidulans genome annotation: a community effort.</title>
        <authorList>
            <person name="Wortman J.R."/>
            <person name="Gilsenan J.M."/>
            <person name="Joardar V."/>
            <person name="Deegan J."/>
            <person name="Clutterbuck J."/>
            <person name="Andersen M.R."/>
            <person name="Archer D."/>
            <person name="Bencina M."/>
            <person name="Braus G."/>
            <person name="Coutinho P."/>
            <person name="von Dohren H."/>
            <person name="Doonan J."/>
            <person name="Driessen A.J."/>
            <person name="Durek P."/>
            <person name="Espeso E."/>
            <person name="Fekete E."/>
            <person name="Flipphi M."/>
            <person name="Estrada C.G."/>
            <person name="Geysens S."/>
            <person name="Goldman G."/>
            <person name="de Groot P.W."/>
            <person name="Hansen K."/>
            <person name="Harris S.D."/>
            <person name="Heinekamp T."/>
            <person name="Helmstaedt K."/>
            <person name="Henrissat B."/>
            <person name="Hofmann G."/>
            <person name="Homan T."/>
            <person name="Horio T."/>
            <person name="Horiuchi H."/>
            <person name="James S."/>
            <person name="Jones M."/>
            <person name="Karaffa L."/>
            <person name="Karanyi Z."/>
            <person name="Kato M."/>
            <person name="Keller N."/>
            <person name="Kelly D.E."/>
            <person name="Kiel J.A."/>
            <person name="Kim J.M."/>
            <person name="van der Klei I.J."/>
            <person name="Klis F.M."/>
            <person name="Kovalchuk A."/>
            <person name="Krasevec N."/>
            <person name="Kubicek C.P."/>
            <person name="Liu B."/>
            <person name="Maccabe A."/>
            <person name="Meyer V."/>
            <person name="Mirabito P."/>
            <person name="Miskei M."/>
            <person name="Mos M."/>
            <person name="Mullins J."/>
            <person name="Nelson D.R."/>
            <person name="Nielsen J."/>
            <person name="Oakley B.R."/>
            <person name="Osmani S.A."/>
            <person name="Pakula T."/>
            <person name="Paszewski A."/>
            <person name="Paulsen I."/>
            <person name="Pilsyk S."/>
            <person name="Pocsi I."/>
            <person name="Punt P.J."/>
            <person name="Ram A.F."/>
            <person name="Ren Q."/>
            <person name="Robellet X."/>
            <person name="Robson G."/>
            <person name="Seiboth B."/>
            <person name="van Solingen P."/>
            <person name="Specht T."/>
            <person name="Sun J."/>
            <person name="Taheri-Talesh N."/>
            <person name="Takeshita N."/>
            <person name="Ussery D."/>
            <person name="vanKuyk P.A."/>
            <person name="Visser H."/>
            <person name="van de Vondervoort P.J."/>
            <person name="de Vries R.P."/>
            <person name="Walton J."/>
            <person name="Xiang X."/>
            <person name="Xiong Y."/>
            <person name="Zeng A.P."/>
            <person name="Brandt B.W."/>
            <person name="Cornell M.J."/>
            <person name="van den Hondel C.A."/>
            <person name="Visser J."/>
            <person name="Oliver S.G."/>
            <person name="Turner G."/>
        </authorList>
    </citation>
    <scope>GENOME REANNOTATION</scope>
    <source>
        <strain evidence="2">FGSC A4 / ATCC 38163 / CBS 112.46 / NRRL 194 / M139</strain>
    </source>
</reference>
<sequence length="249" mass="28124">MTEQTLPDYVLDPSAVLNDTAASWRYGRIPDYTKTREFYEKTKTTSHPATSLASLVQNLVKNWEIEASFKTSLDDWRTINPETYTFSLNGGPAQPGEHMLRVGTYNALINANEYYDPEQNDFEGSHKSFKRMMPTFAWEVKEVYCGPPVVVARWRHWGLMKGDYVGKNGRGEVVRVKAHGGPIDIEGIVVAKVNEKLQLEKIDVWFDPMEMFRQISRDEQREELSRGDSAAAAPGDLAGACPVMRAGNE</sequence>
<evidence type="ECO:0008006" key="3">
    <source>
        <dbReference type="Google" id="ProtNLM"/>
    </source>
</evidence>
<evidence type="ECO:0000313" key="2">
    <source>
        <dbReference type="Proteomes" id="UP000000560"/>
    </source>
</evidence>
<organism evidence="1 2">
    <name type="scientific">Emericella nidulans (strain FGSC A4 / ATCC 38163 / CBS 112.46 / NRRL 194 / M139)</name>
    <name type="common">Aspergillus nidulans</name>
    <dbReference type="NCBI Taxonomy" id="227321"/>
    <lineage>
        <taxon>Eukaryota</taxon>
        <taxon>Fungi</taxon>
        <taxon>Dikarya</taxon>
        <taxon>Ascomycota</taxon>
        <taxon>Pezizomycotina</taxon>
        <taxon>Eurotiomycetes</taxon>
        <taxon>Eurotiomycetidae</taxon>
        <taxon>Eurotiales</taxon>
        <taxon>Aspergillaceae</taxon>
        <taxon>Aspergillus</taxon>
        <taxon>Aspergillus subgen. Nidulantes</taxon>
    </lineage>
</organism>
<name>Q5B6F3_EMENI</name>
<dbReference type="RefSeq" id="XP_661481.1">
    <property type="nucleotide sequence ID" value="XM_656389.1"/>
</dbReference>
<gene>
    <name evidence="1" type="ORF">ANIA_03877</name>
</gene>
<dbReference type="InterPro" id="IPR032710">
    <property type="entry name" value="NTF2-like_dom_sf"/>
</dbReference>
<accession>C8V6D3</accession>
<dbReference type="SUPFAM" id="SSF54427">
    <property type="entry name" value="NTF2-like"/>
    <property type="match status" value="1"/>
</dbReference>
<dbReference type="KEGG" id="ani:ANIA_03877"/>
<dbReference type="Gene3D" id="3.10.450.50">
    <property type="match status" value="1"/>
</dbReference>
<dbReference type="GeneID" id="2873296"/>
<dbReference type="InParanoid" id="Q5B6F3"/>
<dbReference type="eggNOG" id="ENOG502QUA2">
    <property type="taxonomic scope" value="Eukaryota"/>
</dbReference>
<reference evidence="2" key="1">
    <citation type="journal article" date="2005" name="Nature">
        <title>Sequencing of Aspergillus nidulans and comparative analysis with A. fumigatus and A. oryzae.</title>
        <authorList>
            <person name="Galagan J.E."/>
            <person name="Calvo S.E."/>
            <person name="Cuomo C."/>
            <person name="Ma L.J."/>
            <person name="Wortman J.R."/>
            <person name="Batzoglou S."/>
            <person name="Lee S.I."/>
            <person name="Basturkmen M."/>
            <person name="Spevak C.C."/>
            <person name="Clutterbuck J."/>
            <person name="Kapitonov V."/>
            <person name="Jurka J."/>
            <person name="Scazzocchio C."/>
            <person name="Farman M."/>
            <person name="Butler J."/>
            <person name="Purcell S."/>
            <person name="Harris S."/>
            <person name="Braus G.H."/>
            <person name="Draht O."/>
            <person name="Busch S."/>
            <person name="D'Enfert C."/>
            <person name="Bouchier C."/>
            <person name="Goldman G.H."/>
            <person name="Bell-Pedersen D."/>
            <person name="Griffiths-Jones S."/>
            <person name="Doonan J.H."/>
            <person name="Yu J."/>
            <person name="Vienken K."/>
            <person name="Pain A."/>
            <person name="Freitag M."/>
            <person name="Selker E.U."/>
            <person name="Archer D.B."/>
            <person name="Penalva M.A."/>
            <person name="Oakley B.R."/>
            <person name="Momany M."/>
            <person name="Tanaka T."/>
            <person name="Kumagai T."/>
            <person name="Asai K."/>
            <person name="Machida M."/>
            <person name="Nierman W.C."/>
            <person name="Denning D.W."/>
            <person name="Caddick M."/>
            <person name="Hynes M."/>
            <person name="Paoletti M."/>
            <person name="Fischer R."/>
            <person name="Miller B."/>
            <person name="Dyer P."/>
            <person name="Sachs M.S."/>
            <person name="Osmani S.A."/>
            <person name="Birren B.W."/>
        </authorList>
    </citation>
    <scope>NUCLEOTIDE SEQUENCE [LARGE SCALE GENOMIC DNA]</scope>
    <source>
        <strain evidence="2">FGSC A4 / ATCC 38163 / CBS 112.46 / NRRL 194 / M139</strain>
    </source>
</reference>
<dbReference type="Proteomes" id="UP000000560">
    <property type="component" value="Chromosome II"/>
</dbReference>
<dbReference type="InterPro" id="IPR053218">
    <property type="entry name" value="Pathogen-related_defense"/>
</dbReference>
<dbReference type="OMA" id="KAFKRMM"/>
<evidence type="ECO:0000313" key="1">
    <source>
        <dbReference type="EMBL" id="CBF75188.1"/>
    </source>
</evidence>